<dbReference type="InterPro" id="IPR046601">
    <property type="entry name" value="DUF6660"/>
</dbReference>
<accession>A0ABV6HIK1</accession>
<organism evidence="2 3">
    <name type="scientific">Olivibacter oleidegradans</name>
    <dbReference type="NCBI Taxonomy" id="760123"/>
    <lineage>
        <taxon>Bacteria</taxon>
        <taxon>Pseudomonadati</taxon>
        <taxon>Bacteroidota</taxon>
        <taxon>Sphingobacteriia</taxon>
        <taxon>Sphingobacteriales</taxon>
        <taxon>Sphingobacteriaceae</taxon>
        <taxon>Olivibacter</taxon>
    </lineage>
</organism>
<dbReference type="RefSeq" id="WP_354004782.1">
    <property type="nucleotide sequence ID" value="NZ_JBHLWO010000002.1"/>
</dbReference>
<keyword evidence="3" id="KW-1185">Reference proteome</keyword>
<gene>
    <name evidence="2" type="ORF">ACFFI0_10400</name>
</gene>
<feature type="signal peptide" evidence="1">
    <location>
        <begin position="1"/>
        <end position="17"/>
    </location>
</feature>
<comment type="caution">
    <text evidence="2">The sequence shown here is derived from an EMBL/GenBank/DDBJ whole genome shotgun (WGS) entry which is preliminary data.</text>
</comment>
<dbReference type="EMBL" id="JBHLWO010000002">
    <property type="protein sequence ID" value="MFC0318723.1"/>
    <property type="molecule type" value="Genomic_DNA"/>
</dbReference>
<proteinExistence type="predicted"/>
<protein>
    <submittedName>
        <fullName evidence="2">DUF6660 family protein</fullName>
    </submittedName>
</protein>
<evidence type="ECO:0000313" key="3">
    <source>
        <dbReference type="Proteomes" id="UP001589774"/>
    </source>
</evidence>
<keyword evidence="1" id="KW-0732">Signal</keyword>
<reference evidence="2 3" key="1">
    <citation type="submission" date="2024-09" db="EMBL/GenBank/DDBJ databases">
        <authorList>
            <person name="Sun Q."/>
            <person name="Mori K."/>
        </authorList>
    </citation>
    <scope>NUCLEOTIDE SEQUENCE [LARGE SCALE GENOMIC DNA]</scope>
    <source>
        <strain evidence="2 3">CCM 7765</strain>
    </source>
</reference>
<evidence type="ECO:0000313" key="2">
    <source>
        <dbReference type="EMBL" id="MFC0318723.1"/>
    </source>
</evidence>
<sequence>MKWIATILLFYFSTLFTVPCSDITNECEERRTTSFQTHSHNQDSDDYCSPFCQCTCCSISINSFYSGFPDLTSPLKFFSRKKVLSGNLIFFSNYRGSIWQPPKINA</sequence>
<name>A0ABV6HIK1_9SPHI</name>
<dbReference type="Proteomes" id="UP001589774">
    <property type="component" value="Unassembled WGS sequence"/>
</dbReference>
<dbReference type="Pfam" id="PF20365">
    <property type="entry name" value="DUF6660"/>
    <property type="match status" value="1"/>
</dbReference>
<feature type="chain" id="PRO_5045455172" evidence="1">
    <location>
        <begin position="18"/>
        <end position="106"/>
    </location>
</feature>
<evidence type="ECO:0000256" key="1">
    <source>
        <dbReference type="SAM" id="SignalP"/>
    </source>
</evidence>